<evidence type="ECO:0000313" key="1">
    <source>
        <dbReference type="EMBL" id="KAG5445500.1"/>
    </source>
</evidence>
<dbReference type="InParanoid" id="A0A3R7DHE6"/>
<organism evidence="1 2">
    <name type="scientific">Clonorchis sinensis</name>
    <name type="common">Chinese liver fluke</name>
    <dbReference type="NCBI Taxonomy" id="79923"/>
    <lineage>
        <taxon>Eukaryota</taxon>
        <taxon>Metazoa</taxon>
        <taxon>Spiralia</taxon>
        <taxon>Lophotrochozoa</taxon>
        <taxon>Platyhelminthes</taxon>
        <taxon>Trematoda</taxon>
        <taxon>Digenea</taxon>
        <taxon>Opisthorchiida</taxon>
        <taxon>Opisthorchiata</taxon>
        <taxon>Opisthorchiidae</taxon>
        <taxon>Clonorchis</taxon>
    </lineage>
</organism>
<dbReference type="Proteomes" id="UP000286415">
    <property type="component" value="Unassembled WGS sequence"/>
</dbReference>
<keyword evidence="2" id="KW-1185">Reference proteome</keyword>
<dbReference type="AlphaFoldDB" id="A0A3R7DHE6"/>
<dbReference type="EMBL" id="NIRI02000056">
    <property type="protein sequence ID" value="KAG5445500.1"/>
    <property type="molecule type" value="Genomic_DNA"/>
</dbReference>
<proteinExistence type="predicted"/>
<reference evidence="1 2" key="2">
    <citation type="journal article" date="2021" name="Genomics">
        <title>High-quality reference genome for Clonorchis sinensis.</title>
        <authorList>
            <person name="Young N.D."/>
            <person name="Stroehlein A.J."/>
            <person name="Kinkar L."/>
            <person name="Wang T."/>
            <person name="Sohn W.M."/>
            <person name="Chang B.C.H."/>
            <person name="Kaur P."/>
            <person name="Weisz D."/>
            <person name="Dudchenko O."/>
            <person name="Aiden E.L."/>
            <person name="Korhonen P.K."/>
            <person name="Gasser R.B."/>
        </authorList>
    </citation>
    <scope>NUCLEOTIDE SEQUENCE [LARGE SCALE GENOMIC DNA]</scope>
    <source>
        <strain evidence="1">Cs-k2</strain>
    </source>
</reference>
<name>A0A3R7DHE6_CLOSI</name>
<comment type="caution">
    <text evidence="1">The sequence shown here is derived from an EMBL/GenBank/DDBJ whole genome shotgun (WGS) entry which is preliminary data.</text>
</comment>
<sequence length="128" mass="14926">MSVFVEICPVWVQVERMVDGDFEKAHLDTQLNLPLCDVSRQLNVLNQAASCSSRYDIRDIAIHNIRLTETRDCAYLMSPKKGETGRGLSKNFQQPYEQCNTYKTMRYFEPPISSRADFWNWDVCIRPN</sequence>
<gene>
    <name evidence="1" type="ORF">CSKR_100986</name>
</gene>
<accession>A0A3R7DHE6</accession>
<protein>
    <submittedName>
        <fullName evidence="1">Uncharacterized protein</fullName>
    </submittedName>
</protein>
<reference evidence="1 2" key="1">
    <citation type="journal article" date="2018" name="Biotechnol. Adv.">
        <title>Improved genomic resources and new bioinformatic workflow for the carcinogenic parasite Clonorchis sinensis: Biotechnological implications.</title>
        <authorList>
            <person name="Wang D."/>
            <person name="Korhonen P.K."/>
            <person name="Gasser R.B."/>
            <person name="Young N.D."/>
        </authorList>
    </citation>
    <scope>NUCLEOTIDE SEQUENCE [LARGE SCALE GENOMIC DNA]</scope>
    <source>
        <strain evidence="1">Cs-k2</strain>
    </source>
</reference>
<evidence type="ECO:0000313" key="2">
    <source>
        <dbReference type="Proteomes" id="UP000286415"/>
    </source>
</evidence>